<evidence type="ECO:0000259" key="7">
    <source>
        <dbReference type="Pfam" id="PF00135"/>
    </source>
</evidence>
<dbReference type="PANTHER" id="PTHR11559">
    <property type="entry name" value="CARBOXYLESTERASE"/>
    <property type="match status" value="1"/>
</dbReference>
<reference evidence="8" key="1">
    <citation type="submission" date="2022-07" db="EMBL/GenBank/DDBJ databases">
        <authorList>
            <person name="Trinca V."/>
            <person name="Uliana J.V.C."/>
            <person name="Torres T.T."/>
            <person name="Ward R.J."/>
            <person name="Monesi N."/>
        </authorList>
    </citation>
    <scope>NUCLEOTIDE SEQUENCE</scope>
    <source>
        <strain evidence="8">HSMRA1968</strain>
        <tissue evidence="8">Whole embryos</tissue>
    </source>
</reference>
<dbReference type="PROSITE" id="PS00122">
    <property type="entry name" value="CARBOXYLESTERASE_B_1"/>
    <property type="match status" value="1"/>
</dbReference>
<feature type="chain" id="PRO_5040547400" description="Carboxylic ester hydrolase" evidence="6">
    <location>
        <begin position="22"/>
        <end position="568"/>
    </location>
</feature>
<evidence type="ECO:0000256" key="3">
    <source>
        <dbReference type="ARBA" id="ARBA00022801"/>
    </source>
</evidence>
<dbReference type="InterPro" id="IPR029058">
    <property type="entry name" value="AB_hydrolase_fold"/>
</dbReference>
<dbReference type="AlphaFoldDB" id="A0A9Q0RV74"/>
<keyword evidence="4" id="KW-1015">Disulfide bond</keyword>
<dbReference type="Gene3D" id="3.40.50.1820">
    <property type="entry name" value="alpha/beta hydrolase"/>
    <property type="match status" value="1"/>
</dbReference>
<proteinExistence type="inferred from homology"/>
<feature type="signal peptide" evidence="6">
    <location>
        <begin position="1"/>
        <end position="21"/>
    </location>
</feature>
<comment type="similarity">
    <text evidence="1 6">Belongs to the type-B carboxylesterase/lipase family.</text>
</comment>
<sequence length="568" mass="64808">MLSVGNSIFFQLVNIVALITCDNLIVKTTTGQVKGIVLTTFLGNREYIAYKGIPYAEPPIGRLRFKAPLPIASWPKVFSAAKYGSSCIVLADSNLFPLNSTQSENCLYLNIFTPVMELKKYNSSKAVMFFIHGGGFAEGDGTDGFYGPDFLIDQDMVVVTINYRLGPWGFSNFDIKGYTGNMGFKDQQLALEWVAKNIKYFGGNPNLITVIGQSAGGASTHLHMLSERSRKCIRRAICMSGVAFSVFADYRPNNHIEFYKKVFELDAESTGNDVLNFMLTAPIETIVRKMPAFNIHNYIVNMNFAAVIEDETKAEQPFLTQRPRDIYKTTKVKINAMFGFTSSEAIMMVNPILVDGYYYWIEPMKNYSMIGLPFSGLTLSQNSFEYRQAAKKIYNYYFGTRKLKPTLENLNIYVQLCSDVNYVYSINEALKYHSKGAKTFCYENQLDLNLNAYKIRHHMRTLHGTSHSEDLFYLFSSKEYAQLYTKVLASPNRTKNRKTLKALHFLPKMFADFAKTGKARNFTTFGNWTNCIRITNDGLKPFLRQRTDTMKFWDDIYNSVKPWIVEPF</sequence>
<evidence type="ECO:0000256" key="2">
    <source>
        <dbReference type="ARBA" id="ARBA00022487"/>
    </source>
</evidence>
<organism evidence="8 9">
    <name type="scientific">Pseudolycoriella hygida</name>
    <dbReference type="NCBI Taxonomy" id="35572"/>
    <lineage>
        <taxon>Eukaryota</taxon>
        <taxon>Metazoa</taxon>
        <taxon>Ecdysozoa</taxon>
        <taxon>Arthropoda</taxon>
        <taxon>Hexapoda</taxon>
        <taxon>Insecta</taxon>
        <taxon>Pterygota</taxon>
        <taxon>Neoptera</taxon>
        <taxon>Endopterygota</taxon>
        <taxon>Diptera</taxon>
        <taxon>Nematocera</taxon>
        <taxon>Sciaroidea</taxon>
        <taxon>Sciaridae</taxon>
        <taxon>Pseudolycoriella</taxon>
    </lineage>
</organism>
<name>A0A9Q0RV74_9DIPT</name>
<dbReference type="InterPro" id="IPR050309">
    <property type="entry name" value="Type-B_Carboxylest/Lipase"/>
</dbReference>
<dbReference type="InterPro" id="IPR019826">
    <property type="entry name" value="Carboxylesterase_B_AS"/>
</dbReference>
<keyword evidence="5" id="KW-0325">Glycoprotein</keyword>
<gene>
    <name evidence="8" type="primary">B1_8</name>
    <name evidence="8" type="ORF">Bhyg_15496</name>
</gene>
<accession>A0A9Q0RV74</accession>
<dbReference type="Pfam" id="PF00135">
    <property type="entry name" value="COesterase"/>
    <property type="match status" value="1"/>
</dbReference>
<comment type="caution">
    <text evidence="8">The sequence shown here is derived from an EMBL/GenBank/DDBJ whole genome shotgun (WGS) entry which is preliminary data.</text>
</comment>
<keyword evidence="3 6" id="KW-0378">Hydrolase</keyword>
<evidence type="ECO:0000256" key="1">
    <source>
        <dbReference type="ARBA" id="ARBA00005964"/>
    </source>
</evidence>
<dbReference type="Proteomes" id="UP001151699">
    <property type="component" value="Unassembled WGS sequence"/>
</dbReference>
<dbReference type="EC" id="3.1.1.-" evidence="6"/>
<evidence type="ECO:0000313" key="8">
    <source>
        <dbReference type="EMBL" id="KAJ6633199.1"/>
    </source>
</evidence>
<dbReference type="InterPro" id="IPR002018">
    <property type="entry name" value="CarbesteraseB"/>
</dbReference>
<evidence type="ECO:0000256" key="6">
    <source>
        <dbReference type="RuleBase" id="RU361235"/>
    </source>
</evidence>
<keyword evidence="2" id="KW-0719">Serine esterase</keyword>
<keyword evidence="6" id="KW-0732">Signal</keyword>
<evidence type="ECO:0000256" key="4">
    <source>
        <dbReference type="ARBA" id="ARBA00023157"/>
    </source>
</evidence>
<evidence type="ECO:0000256" key="5">
    <source>
        <dbReference type="ARBA" id="ARBA00023180"/>
    </source>
</evidence>
<keyword evidence="9" id="KW-1185">Reference proteome</keyword>
<dbReference type="EMBL" id="WJQU01002138">
    <property type="protein sequence ID" value="KAJ6633199.1"/>
    <property type="molecule type" value="Genomic_DNA"/>
</dbReference>
<feature type="domain" description="Carboxylesterase type B" evidence="7">
    <location>
        <begin position="23"/>
        <end position="531"/>
    </location>
</feature>
<dbReference type="OrthoDB" id="7778146at2759"/>
<dbReference type="GO" id="GO:0052689">
    <property type="term" value="F:carboxylic ester hydrolase activity"/>
    <property type="evidence" value="ECO:0007669"/>
    <property type="project" value="UniProtKB-KW"/>
</dbReference>
<dbReference type="SUPFAM" id="SSF53474">
    <property type="entry name" value="alpha/beta-Hydrolases"/>
    <property type="match status" value="1"/>
</dbReference>
<protein>
    <recommendedName>
        <fullName evidence="6">Carboxylic ester hydrolase</fullName>
        <ecNumber evidence="6">3.1.1.-</ecNumber>
    </recommendedName>
</protein>
<evidence type="ECO:0000313" key="9">
    <source>
        <dbReference type="Proteomes" id="UP001151699"/>
    </source>
</evidence>